<dbReference type="InterPro" id="IPR001339">
    <property type="entry name" value="mRNA_cap_enzyme_adenylation"/>
</dbReference>
<dbReference type="InterPro" id="IPR037009">
    <property type="entry name" value="mRNA_triPase_Cet1_sf"/>
</dbReference>
<keyword evidence="7" id="KW-0378">Hydrolase</keyword>
<dbReference type="InterPro" id="IPR033469">
    <property type="entry name" value="CYTH-like_dom_sf"/>
</dbReference>
<dbReference type="InterPro" id="IPR004971">
    <property type="entry name" value="mRNA_G-N7_MeTrfase_dom"/>
</dbReference>
<sequence length="1108" mass="130496">MLNLNIENMINKSLENNNYELEFVYNNNSKLDKLTFIKLLDYCKENYEFIDDNNYLDIRVKNLKELSKERITISNLHDIKKYCKNDKLEDNVEYVEKKISPEHKYISDDYNFRINLKEEIELSENSESIIKILSDWESLLKQFRYKKRFSFLLPNKLFRIDLTIVKSSTYNNSLKTYMMYQTFKSANILNNPETYEFEIEFIGNILDDGKLLETYRSKGKNTTFQKLSPRLNYIETKTTDDNFESIVGELVIISDEYLKKKRLKSKLSGKKVAYVEKIIVENELTSVELHISGMDNMIVPITEIRNDKFSIENFESEKIDRTIIKKIMNELEDYIYTFLTVIHNTKLILPKTKINNILSNYYELTNQTKNKVFMGPQPVTLNFNSLDKNSFGSIIYDYAVTEKADGLRHLLYIGKDKRGYLINSKMNNIVDTGIEFPVKGEWLLDGEYIQKNKNSEDICLYMIFDVYWAEDTPKEAHKYPFIDNGISRSEILDKFKEYVKKSKVKDEDFKTFRIEFKTYEFGASRIADVNNNKLLQKTIFIKSKNILDRASKGAYEYHIDGLIYLPVNLPVKSSKDMKPQNFINGTWNYNYKWKPPEENTIDFKVKIVKESIQKRNMKVYKDTIYPYTTDDGDEKVVKYYKKVKLIVGYDESKDDNILFCMKMIGKNTRSKTEIKFSPEYDIDVGYTNIPLENGKLMCLNDNKEITDGSIVEFRYNESANNGMIWEPIKLRDDKIKPQFFLIADNVWNTIINPITKNIISGNYNIEDYIINDNISNNLYYVEDIESESRSLRRFHNYVKYQLITGICSLKKVSIMDTSIGRGGDISKYIQDNIDCELLFGLDISSVNEACKRYVNTIKTKKLNTIFIQYDTSYNIESKKGLIGDDNDKEYSSNIINILYNQNQSIPKEFNYIRKILKRKALDKFDIISSQFSLHYYFKDQTTFKGYLSNLIDNCKHGGYFIGTCYNGEKIFNELKSNNKIEYINNDGHLVYSIEKKYETEDFKDVKFGERIDVYMDSIGNTYTEYLVNFDMFVSIMEDNGFELFKPKINSDYDIFDGPINSFGSILENIKKDNNPILKKYKNDIMPLFNDKMLYNLSSYNNYFIFKRK</sequence>
<comment type="pathway">
    <text evidence="1">mRNA processing; mRNA capping.</text>
</comment>
<organism evidence="13">
    <name type="scientific">viral metagenome</name>
    <dbReference type="NCBI Taxonomy" id="1070528"/>
    <lineage>
        <taxon>unclassified sequences</taxon>
        <taxon>metagenomes</taxon>
        <taxon>organismal metagenomes</taxon>
    </lineage>
</organism>
<evidence type="ECO:0000256" key="4">
    <source>
        <dbReference type="ARBA" id="ARBA00022679"/>
    </source>
</evidence>
<evidence type="ECO:0000256" key="6">
    <source>
        <dbReference type="ARBA" id="ARBA00022741"/>
    </source>
</evidence>
<dbReference type="InterPro" id="IPR039753">
    <property type="entry name" value="RG7MT1"/>
</dbReference>
<evidence type="ECO:0000313" key="13">
    <source>
        <dbReference type="EMBL" id="QHT09197.1"/>
    </source>
</evidence>
<dbReference type="InterPro" id="IPR013846">
    <property type="entry name" value="mRNA_cap_enzyme_C"/>
</dbReference>
<dbReference type="PANTHER" id="PTHR12189">
    <property type="entry name" value="MRNA GUANINE-7- METHYLTRANSFERASE"/>
    <property type="match status" value="1"/>
</dbReference>
<evidence type="ECO:0000256" key="2">
    <source>
        <dbReference type="ARBA" id="ARBA00022603"/>
    </source>
</evidence>
<dbReference type="SUPFAM" id="SSF55154">
    <property type="entry name" value="CYTH-like phosphatases"/>
    <property type="match status" value="1"/>
</dbReference>
<dbReference type="InterPro" id="IPR029063">
    <property type="entry name" value="SAM-dependent_MTases_sf"/>
</dbReference>
<dbReference type="SUPFAM" id="SSF53335">
    <property type="entry name" value="S-adenosyl-L-methionine-dependent methyltransferases"/>
    <property type="match status" value="1"/>
</dbReference>
<evidence type="ECO:0000256" key="7">
    <source>
        <dbReference type="ARBA" id="ARBA00022801"/>
    </source>
</evidence>
<keyword evidence="4" id="KW-0808">Transferase</keyword>
<keyword evidence="5" id="KW-0949">S-adenosyl-L-methionine</keyword>
<dbReference type="SUPFAM" id="SSF56091">
    <property type="entry name" value="DNA ligase/mRNA capping enzyme, catalytic domain"/>
    <property type="match status" value="1"/>
</dbReference>
<dbReference type="GO" id="GO:0005524">
    <property type="term" value="F:ATP binding"/>
    <property type="evidence" value="ECO:0007669"/>
    <property type="project" value="InterPro"/>
</dbReference>
<keyword evidence="9" id="KW-0506">mRNA capping</keyword>
<dbReference type="UniPathway" id="UPA00922"/>
<keyword evidence="8" id="KW-0694">RNA-binding</keyword>
<comment type="catalytic activity">
    <reaction evidence="11">
        <text>a 5'-end triphospho-ribonucleoside in mRNA + H2O = a 5'-end diphospho-ribonucleoside in mRNA + phosphate + H(+)</text>
        <dbReference type="Rhea" id="RHEA:67004"/>
        <dbReference type="Rhea" id="RHEA-COMP:17164"/>
        <dbReference type="Rhea" id="RHEA-COMP:17165"/>
        <dbReference type="ChEBI" id="CHEBI:15377"/>
        <dbReference type="ChEBI" id="CHEBI:15378"/>
        <dbReference type="ChEBI" id="CHEBI:43474"/>
        <dbReference type="ChEBI" id="CHEBI:167616"/>
        <dbReference type="ChEBI" id="CHEBI:167618"/>
        <dbReference type="EC" id="3.6.1.74"/>
    </reaction>
    <physiologicalReaction direction="left-to-right" evidence="11">
        <dbReference type="Rhea" id="RHEA:67005"/>
    </physiologicalReaction>
</comment>
<evidence type="ECO:0000256" key="10">
    <source>
        <dbReference type="ARBA" id="ARBA00023134"/>
    </source>
</evidence>
<evidence type="ECO:0000259" key="12">
    <source>
        <dbReference type="PROSITE" id="PS51562"/>
    </source>
</evidence>
<dbReference type="Gene3D" id="3.20.100.10">
    <property type="entry name" value="mRNA triphosphatase Cet1-like"/>
    <property type="match status" value="1"/>
</dbReference>
<dbReference type="PANTHER" id="PTHR12189:SF2">
    <property type="entry name" value="MRNA CAP GUANINE-N7 METHYLTRANSFERASE"/>
    <property type="match status" value="1"/>
</dbReference>
<keyword evidence="2" id="KW-0489">Methyltransferase</keyword>
<dbReference type="Gene3D" id="3.30.470.30">
    <property type="entry name" value="DNA ligase/mRNA capping enzyme"/>
    <property type="match status" value="1"/>
</dbReference>
<dbReference type="GO" id="GO:0004482">
    <property type="term" value="F:mRNA 5'-cap (guanine-N7-)-methyltransferase activity"/>
    <property type="evidence" value="ECO:0007669"/>
    <property type="project" value="InterPro"/>
</dbReference>
<evidence type="ECO:0000256" key="11">
    <source>
        <dbReference type="ARBA" id="ARBA00047740"/>
    </source>
</evidence>
<dbReference type="Gene3D" id="3.40.50.150">
    <property type="entry name" value="Vaccinia Virus protein VP39"/>
    <property type="match status" value="1"/>
</dbReference>
<evidence type="ECO:0000256" key="9">
    <source>
        <dbReference type="ARBA" id="ARBA00023042"/>
    </source>
</evidence>
<dbReference type="AlphaFoldDB" id="A0A6C0CY54"/>
<name>A0A6C0CY54_9ZZZZ</name>
<dbReference type="GO" id="GO:0140818">
    <property type="term" value="F:mRNA 5'-triphosphate monophosphatase activity"/>
    <property type="evidence" value="ECO:0007669"/>
    <property type="project" value="UniProtKB-EC"/>
</dbReference>
<dbReference type="GO" id="GO:0005525">
    <property type="term" value="F:GTP binding"/>
    <property type="evidence" value="ECO:0007669"/>
    <property type="project" value="UniProtKB-KW"/>
</dbReference>
<dbReference type="Pfam" id="PF01331">
    <property type="entry name" value="mRNA_cap_enzyme"/>
    <property type="match status" value="1"/>
</dbReference>
<dbReference type="GO" id="GO:0004484">
    <property type="term" value="F:mRNA guanylyltransferase activity"/>
    <property type="evidence" value="ECO:0007669"/>
    <property type="project" value="InterPro"/>
</dbReference>
<dbReference type="InterPro" id="IPR012340">
    <property type="entry name" value="NA-bd_OB-fold"/>
</dbReference>
<dbReference type="Pfam" id="PF03291">
    <property type="entry name" value="mRNA_G-N7_MeTrfase"/>
    <property type="match status" value="1"/>
</dbReference>
<dbReference type="Gene3D" id="2.40.50.140">
    <property type="entry name" value="Nucleic acid-binding proteins"/>
    <property type="match status" value="1"/>
</dbReference>
<keyword evidence="3" id="KW-0507">mRNA processing</keyword>
<dbReference type="GO" id="GO:0004651">
    <property type="term" value="F:polynucleotide 5'-phosphatase activity"/>
    <property type="evidence" value="ECO:0007669"/>
    <property type="project" value="InterPro"/>
</dbReference>
<evidence type="ECO:0000256" key="5">
    <source>
        <dbReference type="ARBA" id="ARBA00022691"/>
    </source>
</evidence>
<dbReference type="GO" id="GO:0005634">
    <property type="term" value="C:nucleus"/>
    <property type="evidence" value="ECO:0007669"/>
    <property type="project" value="TreeGrafter"/>
</dbReference>
<evidence type="ECO:0000256" key="8">
    <source>
        <dbReference type="ARBA" id="ARBA00022884"/>
    </source>
</evidence>
<dbReference type="PROSITE" id="PS51562">
    <property type="entry name" value="RNA_CAP0_MT"/>
    <property type="match status" value="1"/>
</dbReference>
<evidence type="ECO:0000256" key="1">
    <source>
        <dbReference type="ARBA" id="ARBA00005129"/>
    </source>
</evidence>
<evidence type="ECO:0000256" key="3">
    <source>
        <dbReference type="ARBA" id="ARBA00022664"/>
    </source>
</evidence>
<feature type="domain" description="MRNA cap 0 methyltransferase" evidence="12">
    <location>
        <begin position="786"/>
        <end position="1108"/>
    </location>
</feature>
<accession>A0A6C0CY54</accession>
<proteinExistence type="predicted"/>
<keyword evidence="10" id="KW-0342">GTP-binding</keyword>
<dbReference type="GO" id="GO:0003723">
    <property type="term" value="F:RNA binding"/>
    <property type="evidence" value="ECO:0007669"/>
    <property type="project" value="UniProtKB-KW"/>
</dbReference>
<keyword evidence="6" id="KW-0547">Nucleotide-binding</keyword>
<dbReference type="EMBL" id="MN739508">
    <property type="protein sequence ID" value="QHT09197.1"/>
    <property type="molecule type" value="Genomic_DNA"/>
</dbReference>
<dbReference type="Pfam" id="PF03919">
    <property type="entry name" value="mRNA_cap_C"/>
    <property type="match status" value="1"/>
</dbReference>
<dbReference type="SUPFAM" id="SSF50249">
    <property type="entry name" value="Nucleic acid-binding proteins"/>
    <property type="match status" value="1"/>
</dbReference>
<reference evidence="13" key="1">
    <citation type="journal article" date="2020" name="Nature">
        <title>Giant virus diversity and host interactions through global metagenomics.</title>
        <authorList>
            <person name="Schulz F."/>
            <person name="Roux S."/>
            <person name="Paez-Espino D."/>
            <person name="Jungbluth S."/>
            <person name="Walsh D.A."/>
            <person name="Denef V.J."/>
            <person name="McMahon K.D."/>
            <person name="Konstantinidis K.T."/>
            <person name="Eloe-Fadrosh E.A."/>
            <person name="Kyrpides N.C."/>
            <person name="Woyke T."/>
        </authorList>
    </citation>
    <scope>NUCLEOTIDE SEQUENCE</scope>
    <source>
        <strain evidence="13">GVMAG-M-3300023110-24</strain>
    </source>
</reference>
<protein>
    <recommendedName>
        <fullName evidence="12">mRNA cap 0 methyltransferase domain-containing protein</fullName>
    </recommendedName>
</protein>